<dbReference type="GO" id="GO:0043565">
    <property type="term" value="F:sequence-specific DNA binding"/>
    <property type="evidence" value="ECO:0007669"/>
    <property type="project" value="InterPro"/>
</dbReference>
<dbReference type="EMBL" id="MTKT01003159">
    <property type="protein sequence ID" value="OWM76674.1"/>
    <property type="molecule type" value="Genomic_DNA"/>
</dbReference>
<dbReference type="PANTHER" id="PTHR31221:SF1">
    <property type="entry name" value="WRKY TRANSCRIPTION FACTOR 33-RELATED"/>
    <property type="match status" value="1"/>
</dbReference>
<evidence type="ECO:0000259" key="8">
    <source>
        <dbReference type="PROSITE" id="PS50811"/>
    </source>
</evidence>
<dbReference type="Proteomes" id="UP000233551">
    <property type="component" value="Unassembled WGS sequence"/>
</dbReference>
<evidence type="ECO:0000313" key="9">
    <source>
        <dbReference type="EMBL" id="OWM76674.1"/>
    </source>
</evidence>
<comment type="subcellular location">
    <subcellularLocation>
        <location evidence="1">Nucleus</location>
    </subcellularLocation>
</comment>
<dbReference type="InterPro" id="IPR036576">
    <property type="entry name" value="WRKY_dom_sf"/>
</dbReference>
<feature type="region of interest" description="Disordered" evidence="7">
    <location>
        <begin position="113"/>
        <end position="180"/>
    </location>
</feature>
<dbReference type="SUPFAM" id="SSF118290">
    <property type="entry name" value="WRKY DNA-binding domain"/>
    <property type="match status" value="2"/>
</dbReference>
<reference evidence="10 12" key="3">
    <citation type="submission" date="2017-11" db="EMBL/GenBank/DDBJ databases">
        <title>De-novo sequencing of pomegranate (Punica granatum L.) genome.</title>
        <authorList>
            <person name="Akparov Z."/>
            <person name="Amiraslanov A."/>
            <person name="Hajiyeva S."/>
            <person name="Abbasov M."/>
            <person name="Kaur K."/>
            <person name="Hamwieh A."/>
            <person name="Solovyev V."/>
            <person name="Salamov A."/>
            <person name="Braich B."/>
            <person name="Kosarev P."/>
            <person name="Mahmoud A."/>
            <person name="Hajiyev E."/>
            <person name="Babayeva S."/>
            <person name="Izzatullayeva V."/>
            <person name="Mammadov A."/>
            <person name="Mammadov A."/>
            <person name="Sharifova S."/>
            <person name="Ojaghi J."/>
            <person name="Eynullazada K."/>
            <person name="Bayramov B."/>
            <person name="Abdulazimova A."/>
            <person name="Shahmuradov I."/>
        </authorList>
    </citation>
    <scope>NUCLEOTIDE SEQUENCE [LARGE SCALE GENOMIC DNA]</scope>
    <source>
        <strain evidence="10">AG2017</strain>
        <strain evidence="12">cv. AG2017</strain>
        <tissue evidence="10">Leaf</tissue>
    </source>
</reference>
<dbReference type="FunFam" id="2.20.25.80:FF:000001">
    <property type="entry name" value="WRKY transcription factor 33"/>
    <property type="match status" value="1"/>
</dbReference>
<dbReference type="PANTHER" id="PTHR31221">
    <property type="entry name" value="WRKY TRANSCRIPTION FACTOR PROTEIN 1-RELATED"/>
    <property type="match status" value="1"/>
</dbReference>
<proteinExistence type="predicted"/>
<dbReference type="SMART" id="SM00774">
    <property type="entry name" value="WRKY"/>
    <property type="match status" value="2"/>
</dbReference>
<sequence length="479" mass="52905">MERKIPNVSWGFLGPESRTSSRALSPPPISPSSYFTVPPGLVSPVDFMDSAMLFPTSNDASSPSFGDFAGEGFNWRSNYSGNLQQSVKGEDRNFGELSCQVQARPSSSMISVEVSSSSSKAPEPWNYPKSSSQFDFSSEKKAETSGINPVQGQANPQSRAPQPFHSYYTRDPKKTDDGYNWRKYGQKQVKGSENPRSYYKCTFPNCQTKKKVETSLDGHVTEIVYKGTHSHPKPQSNRRNAFQSIQPNSLEKVLDQSVQMRADSDYNIAHQDSSDSIGDGEFEPDSRVVNAGGGDEEGESDSKRRKGETEYESFSAHGNSMVREPKVIVQTMSEIDILDDGYRWRKYGQKVVKGNHNPRSYYKCTSTGCPVRKHVERASHDMRAVITTYEGKHNHDVPAARGSGSHMLNRPQPSSFNTIAPSPLRPSTVAGSANHKANYIGSVSNLRPQGSASSTQSVLEMLQNPNTFAFTSGMPTDFI</sequence>
<evidence type="ECO:0000256" key="2">
    <source>
        <dbReference type="ARBA" id="ARBA00022737"/>
    </source>
</evidence>
<feature type="region of interest" description="Disordered" evidence="7">
    <location>
        <begin position="269"/>
        <end position="318"/>
    </location>
</feature>
<dbReference type="STRING" id="22663.A0A218WV13"/>
<evidence type="ECO:0000256" key="4">
    <source>
        <dbReference type="ARBA" id="ARBA00023125"/>
    </source>
</evidence>
<evidence type="ECO:0000313" key="11">
    <source>
        <dbReference type="Proteomes" id="UP000197138"/>
    </source>
</evidence>
<evidence type="ECO:0000313" key="10">
    <source>
        <dbReference type="EMBL" id="PKI54916.1"/>
    </source>
</evidence>
<evidence type="ECO:0000256" key="7">
    <source>
        <dbReference type="SAM" id="MobiDB-lite"/>
    </source>
</evidence>
<dbReference type="Pfam" id="PF03106">
    <property type="entry name" value="WRKY"/>
    <property type="match status" value="2"/>
</dbReference>
<dbReference type="OrthoDB" id="5065855at2759"/>
<protein>
    <recommendedName>
        <fullName evidence="8">WRKY domain-containing protein</fullName>
    </recommendedName>
</protein>
<dbReference type="GeneID" id="116198685"/>
<keyword evidence="4" id="KW-0238">DNA-binding</keyword>
<comment type="caution">
    <text evidence="9">The sequence shown here is derived from an EMBL/GenBank/DDBJ whole genome shotgun (WGS) entry which is preliminary data.</text>
</comment>
<keyword evidence="3" id="KW-0805">Transcription regulation</keyword>
<evidence type="ECO:0000256" key="5">
    <source>
        <dbReference type="ARBA" id="ARBA00023163"/>
    </source>
</evidence>
<dbReference type="InterPro" id="IPR003657">
    <property type="entry name" value="WRKY_dom"/>
</dbReference>
<dbReference type="GO" id="GO:0005634">
    <property type="term" value="C:nucleus"/>
    <property type="evidence" value="ECO:0007669"/>
    <property type="project" value="UniProtKB-SubCell"/>
</dbReference>
<feature type="compositionally biased region" description="Basic and acidic residues" evidence="7">
    <location>
        <begin position="168"/>
        <end position="180"/>
    </location>
</feature>
<dbReference type="FunFam" id="2.20.25.80:FF:000006">
    <property type="entry name" value="WRKY transcription factor"/>
    <property type="match status" value="1"/>
</dbReference>
<dbReference type="AlphaFoldDB" id="A0A218WV13"/>
<reference evidence="11" key="1">
    <citation type="journal article" date="2017" name="Plant J.">
        <title>The pomegranate (Punica granatum L.) genome and the genomics of punicalagin biosynthesis.</title>
        <authorList>
            <person name="Qin G."/>
            <person name="Xu C."/>
            <person name="Ming R."/>
            <person name="Tang H."/>
            <person name="Guyot R."/>
            <person name="Kramer E.M."/>
            <person name="Hu Y."/>
            <person name="Yi X."/>
            <person name="Qi Y."/>
            <person name="Xu X."/>
            <person name="Gao Z."/>
            <person name="Pan H."/>
            <person name="Jian J."/>
            <person name="Tian Y."/>
            <person name="Yue Z."/>
            <person name="Xu Y."/>
        </authorList>
    </citation>
    <scope>NUCLEOTIDE SEQUENCE [LARGE SCALE GENOMIC DNA]</scope>
    <source>
        <strain evidence="11">cv. Dabenzi</strain>
    </source>
</reference>
<dbReference type="InterPro" id="IPR044810">
    <property type="entry name" value="WRKY_plant"/>
</dbReference>
<feature type="domain" description="WRKY" evidence="8">
    <location>
        <begin position="170"/>
        <end position="234"/>
    </location>
</feature>
<accession>A0A218WV13</accession>
<dbReference type="Proteomes" id="UP000197138">
    <property type="component" value="Unassembled WGS sequence"/>
</dbReference>
<dbReference type="Gene3D" id="2.20.25.80">
    <property type="entry name" value="WRKY domain"/>
    <property type="match status" value="2"/>
</dbReference>
<gene>
    <name evidence="9" type="ORF">CDL15_Pgr009239</name>
    <name evidence="10" type="ORF">CRG98_024698</name>
</gene>
<keyword evidence="12" id="KW-1185">Reference proteome</keyword>
<dbReference type="EMBL" id="PGOL01001751">
    <property type="protein sequence ID" value="PKI54916.1"/>
    <property type="molecule type" value="Genomic_DNA"/>
</dbReference>
<organism evidence="9 11">
    <name type="scientific">Punica granatum</name>
    <name type="common">Pomegranate</name>
    <dbReference type="NCBI Taxonomy" id="22663"/>
    <lineage>
        <taxon>Eukaryota</taxon>
        <taxon>Viridiplantae</taxon>
        <taxon>Streptophyta</taxon>
        <taxon>Embryophyta</taxon>
        <taxon>Tracheophyta</taxon>
        <taxon>Spermatophyta</taxon>
        <taxon>Magnoliopsida</taxon>
        <taxon>eudicotyledons</taxon>
        <taxon>Gunneridae</taxon>
        <taxon>Pentapetalae</taxon>
        <taxon>rosids</taxon>
        <taxon>malvids</taxon>
        <taxon>Myrtales</taxon>
        <taxon>Lythraceae</taxon>
        <taxon>Punica</taxon>
    </lineage>
</organism>
<dbReference type="GO" id="GO:0003700">
    <property type="term" value="F:DNA-binding transcription factor activity"/>
    <property type="evidence" value="ECO:0007669"/>
    <property type="project" value="InterPro"/>
</dbReference>
<feature type="domain" description="WRKY" evidence="8">
    <location>
        <begin position="333"/>
        <end position="398"/>
    </location>
</feature>
<keyword evidence="5" id="KW-0804">Transcription</keyword>
<feature type="compositionally biased region" description="Polar residues" evidence="7">
    <location>
        <begin position="145"/>
        <end position="160"/>
    </location>
</feature>
<evidence type="ECO:0000256" key="6">
    <source>
        <dbReference type="ARBA" id="ARBA00023242"/>
    </source>
</evidence>
<evidence type="ECO:0000313" key="12">
    <source>
        <dbReference type="Proteomes" id="UP000233551"/>
    </source>
</evidence>
<feature type="region of interest" description="Disordered" evidence="7">
    <location>
        <begin position="1"/>
        <end position="32"/>
    </location>
</feature>
<evidence type="ECO:0000256" key="3">
    <source>
        <dbReference type="ARBA" id="ARBA00023015"/>
    </source>
</evidence>
<reference evidence="9" key="2">
    <citation type="submission" date="2017-06" db="EMBL/GenBank/DDBJ databases">
        <title>The pomegranate genome and the genomics of punicalagin biosynthesis.</title>
        <authorList>
            <person name="Xu C."/>
        </authorList>
    </citation>
    <scope>NUCLEOTIDE SEQUENCE [LARGE SCALE GENOMIC DNA]</scope>
    <source>
        <tissue evidence="9">Fresh leaf</tissue>
    </source>
</reference>
<dbReference type="PROSITE" id="PS50811">
    <property type="entry name" value="WRKY"/>
    <property type="match status" value="2"/>
</dbReference>
<keyword evidence="2" id="KW-0677">Repeat</keyword>
<name>A0A218WV13_PUNGR</name>
<evidence type="ECO:0000256" key="1">
    <source>
        <dbReference type="ARBA" id="ARBA00004123"/>
    </source>
</evidence>
<keyword evidence="6" id="KW-0539">Nucleus</keyword>